<name>A0ACC0HGG8_9ERIC</name>
<sequence>MRTNVLNSDESLMVAMRESVEWILKVIAQGEESKFVFEAETIQKMDVLVLSTLQWKMNPVIPLSFVDHIVRRFGFKTDLHLEFL</sequence>
<protein>
    <submittedName>
        <fullName evidence="1">Cyclin-D3-3</fullName>
    </submittedName>
</protein>
<gene>
    <name evidence="1" type="ORF">LOK49_LG06G01690</name>
</gene>
<dbReference type="EMBL" id="CM045762">
    <property type="protein sequence ID" value="KAI8012753.1"/>
    <property type="molecule type" value="Genomic_DNA"/>
</dbReference>
<reference evidence="1 2" key="1">
    <citation type="journal article" date="2022" name="Plant J.">
        <title>Chromosome-level genome of Camellia lanceoleosa provides a valuable resource for understanding genome evolution and self-incompatibility.</title>
        <authorList>
            <person name="Gong W."/>
            <person name="Xiao S."/>
            <person name="Wang L."/>
            <person name="Liao Z."/>
            <person name="Chang Y."/>
            <person name="Mo W."/>
            <person name="Hu G."/>
            <person name="Li W."/>
            <person name="Zhao G."/>
            <person name="Zhu H."/>
            <person name="Hu X."/>
            <person name="Ji K."/>
            <person name="Xiang X."/>
            <person name="Song Q."/>
            <person name="Yuan D."/>
            <person name="Jin S."/>
            <person name="Zhang L."/>
        </authorList>
    </citation>
    <scope>NUCLEOTIDE SEQUENCE [LARGE SCALE GENOMIC DNA]</scope>
    <source>
        <strain evidence="1">SQ_2022a</strain>
    </source>
</reference>
<accession>A0ACC0HGG8</accession>
<organism evidence="1 2">
    <name type="scientific">Camellia lanceoleosa</name>
    <dbReference type="NCBI Taxonomy" id="1840588"/>
    <lineage>
        <taxon>Eukaryota</taxon>
        <taxon>Viridiplantae</taxon>
        <taxon>Streptophyta</taxon>
        <taxon>Embryophyta</taxon>
        <taxon>Tracheophyta</taxon>
        <taxon>Spermatophyta</taxon>
        <taxon>Magnoliopsida</taxon>
        <taxon>eudicotyledons</taxon>
        <taxon>Gunneridae</taxon>
        <taxon>Pentapetalae</taxon>
        <taxon>asterids</taxon>
        <taxon>Ericales</taxon>
        <taxon>Theaceae</taxon>
        <taxon>Camellia</taxon>
    </lineage>
</organism>
<evidence type="ECO:0000313" key="1">
    <source>
        <dbReference type="EMBL" id="KAI8012753.1"/>
    </source>
</evidence>
<comment type="caution">
    <text evidence="1">The sequence shown here is derived from an EMBL/GenBank/DDBJ whole genome shotgun (WGS) entry which is preliminary data.</text>
</comment>
<dbReference type="Proteomes" id="UP001060215">
    <property type="component" value="Chromosome 5"/>
</dbReference>
<proteinExistence type="predicted"/>
<evidence type="ECO:0000313" key="2">
    <source>
        <dbReference type="Proteomes" id="UP001060215"/>
    </source>
</evidence>
<keyword evidence="2" id="KW-1185">Reference proteome</keyword>